<gene>
    <name evidence="2" type="ORF">ERS852551_01787</name>
</gene>
<keyword evidence="1" id="KW-0812">Transmembrane</keyword>
<name>A0A174QMD9_9FIRM</name>
<evidence type="ECO:0000313" key="3">
    <source>
        <dbReference type="Proteomes" id="UP000095765"/>
    </source>
</evidence>
<organism evidence="2 3">
    <name type="scientific">Anaerotruncus colihominis</name>
    <dbReference type="NCBI Taxonomy" id="169435"/>
    <lineage>
        <taxon>Bacteria</taxon>
        <taxon>Bacillati</taxon>
        <taxon>Bacillota</taxon>
        <taxon>Clostridia</taxon>
        <taxon>Eubacteriales</taxon>
        <taxon>Oscillospiraceae</taxon>
        <taxon>Anaerotruncus</taxon>
    </lineage>
</organism>
<accession>A0A174QMD9</accession>
<evidence type="ECO:0000256" key="1">
    <source>
        <dbReference type="SAM" id="Phobius"/>
    </source>
</evidence>
<protein>
    <submittedName>
        <fullName evidence="2">Uncharacterized protein</fullName>
    </submittedName>
</protein>
<reference evidence="2 3" key="1">
    <citation type="submission" date="2015-09" db="EMBL/GenBank/DDBJ databases">
        <authorList>
            <consortium name="Pathogen Informatics"/>
        </authorList>
    </citation>
    <scope>NUCLEOTIDE SEQUENCE [LARGE SCALE GENOMIC DNA]</scope>
    <source>
        <strain evidence="2 3">2789STDY5834939</strain>
    </source>
</reference>
<feature type="transmembrane region" description="Helical" evidence="1">
    <location>
        <begin position="31"/>
        <end position="54"/>
    </location>
</feature>
<keyword evidence="1" id="KW-0472">Membrane</keyword>
<dbReference type="Proteomes" id="UP000095765">
    <property type="component" value="Unassembled WGS sequence"/>
</dbReference>
<evidence type="ECO:0000313" key="2">
    <source>
        <dbReference type="EMBL" id="CUP74383.1"/>
    </source>
</evidence>
<dbReference type="AlphaFoldDB" id="A0A174QMD9"/>
<dbReference type="RefSeq" id="WP_006875834.1">
    <property type="nucleotide sequence ID" value="NZ_CAUFHV010000006.1"/>
</dbReference>
<dbReference type="EMBL" id="CZBE01000011">
    <property type="protein sequence ID" value="CUP74383.1"/>
    <property type="molecule type" value="Genomic_DNA"/>
</dbReference>
<keyword evidence="1" id="KW-1133">Transmembrane helix</keyword>
<proteinExistence type="predicted"/>
<sequence>MFAAQGWGYAFPYSLLCMGMRANNPLMELNFVPFLTSAAIYTAVFTLLSVWYLWRHDVATE</sequence>